<gene>
    <name evidence="1" type="ORF">AVDCRST_MAG28-771</name>
</gene>
<protein>
    <submittedName>
        <fullName evidence="1">Uncharacterized protein</fullName>
    </submittedName>
</protein>
<name>A0A6J4QGV1_9ACTN</name>
<dbReference type="AlphaFoldDB" id="A0A6J4QGV1"/>
<dbReference type="EMBL" id="CADCVE010000015">
    <property type="protein sequence ID" value="CAA9443750.1"/>
    <property type="molecule type" value="Genomic_DNA"/>
</dbReference>
<evidence type="ECO:0000313" key="1">
    <source>
        <dbReference type="EMBL" id="CAA9443750.1"/>
    </source>
</evidence>
<reference evidence="1" key="1">
    <citation type="submission" date="2020-02" db="EMBL/GenBank/DDBJ databases">
        <authorList>
            <person name="Meier V. D."/>
        </authorList>
    </citation>
    <scope>NUCLEOTIDE SEQUENCE</scope>
    <source>
        <strain evidence="1">AVDCRST_MAG28</strain>
    </source>
</reference>
<proteinExistence type="predicted"/>
<sequence>MADNWSRVSLPFAVLTLCSLPCFSTSDNLPLILLYTLLPVYMIHHYKEPAHGRFIEFFNATMGKGHEVLTKAFASG</sequence>
<accession>A0A6J4QGV1</accession>
<organism evidence="1">
    <name type="scientific">uncultured Rubrobacteraceae bacterium</name>
    <dbReference type="NCBI Taxonomy" id="349277"/>
    <lineage>
        <taxon>Bacteria</taxon>
        <taxon>Bacillati</taxon>
        <taxon>Actinomycetota</taxon>
        <taxon>Rubrobacteria</taxon>
        <taxon>Rubrobacterales</taxon>
        <taxon>Rubrobacteraceae</taxon>
        <taxon>environmental samples</taxon>
    </lineage>
</organism>